<dbReference type="GO" id="GO:0019288">
    <property type="term" value="P:isopentenyl diphosphate biosynthetic process, methylerythritol 4-phosphate pathway"/>
    <property type="evidence" value="ECO:0007669"/>
    <property type="project" value="UniProtKB-UniRule"/>
</dbReference>
<dbReference type="NCBIfam" id="TIGR00154">
    <property type="entry name" value="ispE"/>
    <property type="match status" value="1"/>
</dbReference>
<protein>
    <recommendedName>
        <fullName evidence="3 9">4-diphosphocytidyl-2-C-methyl-D-erythritol kinase</fullName>
        <shortName evidence="9">CMK</shortName>
        <ecNumber evidence="2 9">2.7.1.148</ecNumber>
    </recommendedName>
    <alternativeName>
        <fullName evidence="8 9">4-(cytidine-5'-diphospho)-2-C-methyl-D-erythritol kinase</fullName>
    </alternativeName>
</protein>
<keyword evidence="7 9" id="KW-0067">ATP-binding</keyword>
<dbReference type="HAMAP" id="MF_00061">
    <property type="entry name" value="IspE"/>
    <property type="match status" value="1"/>
</dbReference>
<dbReference type="SUPFAM" id="SSF54211">
    <property type="entry name" value="Ribosomal protein S5 domain 2-like"/>
    <property type="match status" value="1"/>
</dbReference>
<dbReference type="PIRSF" id="PIRSF010376">
    <property type="entry name" value="IspE"/>
    <property type="match status" value="1"/>
</dbReference>
<dbReference type="EMBL" id="CP036262">
    <property type="protein sequence ID" value="QDS95581.1"/>
    <property type="molecule type" value="Genomic_DNA"/>
</dbReference>
<dbReference type="AlphaFoldDB" id="A0A517ML17"/>
<dbReference type="UniPathway" id="UPA00056">
    <property type="reaction ID" value="UER00094"/>
</dbReference>
<feature type="domain" description="GHMP kinase N-terminal" evidence="11">
    <location>
        <begin position="85"/>
        <end position="160"/>
    </location>
</feature>
<name>A0A517ML17_9BACT</name>
<dbReference type="Pfam" id="PF08544">
    <property type="entry name" value="GHMP_kinases_C"/>
    <property type="match status" value="1"/>
</dbReference>
<evidence type="ECO:0000256" key="3">
    <source>
        <dbReference type="ARBA" id="ARBA00017473"/>
    </source>
</evidence>
<evidence type="ECO:0000259" key="12">
    <source>
        <dbReference type="Pfam" id="PF08544"/>
    </source>
</evidence>
<feature type="active site" evidence="9">
    <location>
        <position position="11"/>
    </location>
</feature>
<feature type="active site" evidence="9">
    <location>
        <position position="155"/>
    </location>
</feature>
<dbReference type="PANTHER" id="PTHR43527">
    <property type="entry name" value="4-DIPHOSPHOCYTIDYL-2-C-METHYL-D-ERYTHRITOL KINASE, CHLOROPLASTIC"/>
    <property type="match status" value="1"/>
</dbReference>
<comment type="similarity">
    <text evidence="1 9">Belongs to the GHMP kinase family. IspE subfamily.</text>
</comment>
<dbReference type="GO" id="GO:0050515">
    <property type="term" value="F:4-(cytidine 5'-diphospho)-2-C-methyl-D-erythritol kinase activity"/>
    <property type="evidence" value="ECO:0007669"/>
    <property type="project" value="UniProtKB-UniRule"/>
</dbReference>
<gene>
    <name evidence="9 13" type="primary">ispE</name>
    <name evidence="13" type="ORF">FF011L_43790</name>
</gene>
<sequence length="328" mass="34807">MQRVIMKSPAKLNLFLELHRRREDGFHELETVMVAIDRCDQLSITRRDDSELNVTAQWSPSQAAWEQQLPGMPAGSLDLPQGEGNLVYQAVQRFRQRCQIKHGFDIHIEKTIPAGAGMGGASSNAACSLRGVAKLSQIPLSDARIRQTAAEIGSDVPFFLGPTTDQDAKPEGSDASNPLTKGSAALATGRGEQLAEVALAAPISFVVCFPPHPLSTAAVYSICQVPVNPCSAEELLSTMAKGPLEKLSSLLFNRLGKPASTICPPMADLLESMRSIGLNGCQLTGSGSACFGIAESLADANRIATELSKAGYPVSFAASPLPLPTPLQ</sequence>
<evidence type="ECO:0000256" key="9">
    <source>
        <dbReference type="HAMAP-Rule" id="MF_00061"/>
    </source>
</evidence>
<evidence type="ECO:0000313" key="13">
    <source>
        <dbReference type="EMBL" id="QDS95581.1"/>
    </source>
</evidence>
<dbReference type="PANTHER" id="PTHR43527:SF2">
    <property type="entry name" value="4-DIPHOSPHOCYTIDYL-2-C-METHYL-D-ERYTHRITOL KINASE, CHLOROPLASTIC"/>
    <property type="match status" value="1"/>
</dbReference>
<evidence type="ECO:0000256" key="7">
    <source>
        <dbReference type="ARBA" id="ARBA00022840"/>
    </source>
</evidence>
<evidence type="ECO:0000313" key="14">
    <source>
        <dbReference type="Proteomes" id="UP000320672"/>
    </source>
</evidence>
<proteinExistence type="inferred from homology"/>
<keyword evidence="9" id="KW-0414">Isoprene biosynthesis</keyword>
<keyword evidence="6 9" id="KW-0418">Kinase</keyword>
<dbReference type="OrthoDB" id="9809438at2"/>
<dbReference type="GO" id="GO:0016114">
    <property type="term" value="P:terpenoid biosynthetic process"/>
    <property type="evidence" value="ECO:0007669"/>
    <property type="project" value="UniProtKB-UniRule"/>
</dbReference>
<dbReference type="InterPro" id="IPR036554">
    <property type="entry name" value="GHMP_kinase_C_sf"/>
</dbReference>
<dbReference type="InterPro" id="IPR014721">
    <property type="entry name" value="Ribsml_uS5_D2-typ_fold_subgr"/>
</dbReference>
<evidence type="ECO:0000259" key="11">
    <source>
        <dbReference type="Pfam" id="PF00288"/>
    </source>
</evidence>
<comment type="function">
    <text evidence="9">Catalyzes the phosphorylation of the position 2 hydroxy group of 4-diphosphocytidyl-2C-methyl-D-erythritol.</text>
</comment>
<feature type="binding site" evidence="9">
    <location>
        <begin position="113"/>
        <end position="123"/>
    </location>
    <ligand>
        <name>ATP</name>
        <dbReference type="ChEBI" id="CHEBI:30616"/>
    </ligand>
</feature>
<evidence type="ECO:0000256" key="4">
    <source>
        <dbReference type="ARBA" id="ARBA00022679"/>
    </source>
</evidence>
<dbReference type="Pfam" id="PF00288">
    <property type="entry name" value="GHMP_kinases_N"/>
    <property type="match status" value="1"/>
</dbReference>
<dbReference type="Proteomes" id="UP000320672">
    <property type="component" value="Chromosome"/>
</dbReference>
<evidence type="ECO:0000256" key="1">
    <source>
        <dbReference type="ARBA" id="ARBA00009684"/>
    </source>
</evidence>
<dbReference type="Gene3D" id="3.30.230.10">
    <property type="match status" value="1"/>
</dbReference>
<evidence type="ECO:0000256" key="2">
    <source>
        <dbReference type="ARBA" id="ARBA00012052"/>
    </source>
</evidence>
<dbReference type="Gene3D" id="3.30.70.890">
    <property type="entry name" value="GHMP kinase, C-terminal domain"/>
    <property type="match status" value="1"/>
</dbReference>
<comment type="pathway">
    <text evidence="9">Isoprenoid biosynthesis; isopentenyl diphosphate biosynthesis via DXP pathway; isopentenyl diphosphate from 1-deoxy-D-xylulose 5-phosphate: step 3/6.</text>
</comment>
<feature type="domain" description="GHMP kinase C-terminal" evidence="12">
    <location>
        <begin position="240"/>
        <end position="312"/>
    </location>
</feature>
<evidence type="ECO:0000256" key="10">
    <source>
        <dbReference type="SAM" id="MobiDB-lite"/>
    </source>
</evidence>
<comment type="catalytic activity">
    <reaction evidence="9">
        <text>4-CDP-2-C-methyl-D-erythritol + ATP = 4-CDP-2-C-methyl-D-erythritol 2-phosphate + ADP + H(+)</text>
        <dbReference type="Rhea" id="RHEA:18437"/>
        <dbReference type="ChEBI" id="CHEBI:15378"/>
        <dbReference type="ChEBI" id="CHEBI:30616"/>
        <dbReference type="ChEBI" id="CHEBI:57823"/>
        <dbReference type="ChEBI" id="CHEBI:57919"/>
        <dbReference type="ChEBI" id="CHEBI:456216"/>
        <dbReference type="EC" id="2.7.1.148"/>
    </reaction>
</comment>
<dbReference type="InterPro" id="IPR020568">
    <property type="entry name" value="Ribosomal_Su5_D2-typ_SF"/>
</dbReference>
<keyword evidence="5 9" id="KW-0547">Nucleotide-binding</keyword>
<evidence type="ECO:0000256" key="6">
    <source>
        <dbReference type="ARBA" id="ARBA00022777"/>
    </source>
</evidence>
<evidence type="ECO:0000256" key="8">
    <source>
        <dbReference type="ARBA" id="ARBA00032554"/>
    </source>
</evidence>
<reference evidence="13 14" key="1">
    <citation type="submission" date="2019-02" db="EMBL/GenBank/DDBJ databases">
        <title>Deep-cultivation of Planctomycetes and their phenomic and genomic characterization uncovers novel biology.</title>
        <authorList>
            <person name="Wiegand S."/>
            <person name="Jogler M."/>
            <person name="Boedeker C."/>
            <person name="Pinto D."/>
            <person name="Vollmers J."/>
            <person name="Rivas-Marin E."/>
            <person name="Kohn T."/>
            <person name="Peeters S.H."/>
            <person name="Heuer A."/>
            <person name="Rast P."/>
            <person name="Oberbeckmann S."/>
            <person name="Bunk B."/>
            <person name="Jeske O."/>
            <person name="Meyerdierks A."/>
            <person name="Storesund J.E."/>
            <person name="Kallscheuer N."/>
            <person name="Luecker S."/>
            <person name="Lage O.M."/>
            <person name="Pohl T."/>
            <person name="Merkel B.J."/>
            <person name="Hornburger P."/>
            <person name="Mueller R.-W."/>
            <person name="Bruemmer F."/>
            <person name="Labrenz M."/>
            <person name="Spormann A.M."/>
            <person name="Op den Camp H."/>
            <person name="Overmann J."/>
            <person name="Amann R."/>
            <person name="Jetten M.S.M."/>
            <person name="Mascher T."/>
            <person name="Medema M.H."/>
            <person name="Devos D.P."/>
            <person name="Kaster A.-K."/>
            <person name="Ovreas L."/>
            <person name="Rohde M."/>
            <person name="Galperin M.Y."/>
            <person name="Jogler C."/>
        </authorList>
    </citation>
    <scope>NUCLEOTIDE SEQUENCE [LARGE SCALE GENOMIC DNA]</scope>
    <source>
        <strain evidence="13 14">FF011L</strain>
    </source>
</reference>
<dbReference type="InterPro" id="IPR013750">
    <property type="entry name" value="GHMP_kinase_C_dom"/>
</dbReference>
<dbReference type="InterPro" id="IPR004424">
    <property type="entry name" value="IspE"/>
</dbReference>
<dbReference type="GO" id="GO:0005524">
    <property type="term" value="F:ATP binding"/>
    <property type="evidence" value="ECO:0007669"/>
    <property type="project" value="UniProtKB-UniRule"/>
</dbReference>
<organism evidence="13 14">
    <name type="scientific">Roseimaritima multifibrata</name>
    <dbReference type="NCBI Taxonomy" id="1930274"/>
    <lineage>
        <taxon>Bacteria</taxon>
        <taxon>Pseudomonadati</taxon>
        <taxon>Planctomycetota</taxon>
        <taxon>Planctomycetia</taxon>
        <taxon>Pirellulales</taxon>
        <taxon>Pirellulaceae</taxon>
        <taxon>Roseimaritima</taxon>
    </lineage>
</organism>
<evidence type="ECO:0000256" key="5">
    <source>
        <dbReference type="ARBA" id="ARBA00022741"/>
    </source>
</evidence>
<dbReference type="KEGG" id="rml:FF011L_43790"/>
<dbReference type="SUPFAM" id="SSF55060">
    <property type="entry name" value="GHMP Kinase, C-terminal domain"/>
    <property type="match status" value="1"/>
</dbReference>
<dbReference type="EC" id="2.7.1.148" evidence="2 9"/>
<keyword evidence="4 9" id="KW-0808">Transferase</keyword>
<feature type="region of interest" description="Disordered" evidence="10">
    <location>
        <begin position="160"/>
        <end position="183"/>
    </location>
</feature>
<keyword evidence="14" id="KW-1185">Reference proteome</keyword>
<dbReference type="InterPro" id="IPR006204">
    <property type="entry name" value="GHMP_kinase_N_dom"/>
</dbReference>
<accession>A0A517ML17</accession>